<accession>A0AAV4Y4A9</accession>
<proteinExistence type="predicted"/>
<dbReference type="AlphaFoldDB" id="A0AAV4Y4A9"/>
<organism evidence="1 2">
    <name type="scientific">Caerostris extrusa</name>
    <name type="common">Bark spider</name>
    <name type="synonym">Caerostris bankana</name>
    <dbReference type="NCBI Taxonomy" id="172846"/>
    <lineage>
        <taxon>Eukaryota</taxon>
        <taxon>Metazoa</taxon>
        <taxon>Ecdysozoa</taxon>
        <taxon>Arthropoda</taxon>
        <taxon>Chelicerata</taxon>
        <taxon>Arachnida</taxon>
        <taxon>Araneae</taxon>
        <taxon>Araneomorphae</taxon>
        <taxon>Entelegynae</taxon>
        <taxon>Araneoidea</taxon>
        <taxon>Araneidae</taxon>
        <taxon>Caerostris</taxon>
    </lineage>
</organism>
<dbReference type="InterPro" id="IPR032675">
    <property type="entry name" value="LRR_dom_sf"/>
</dbReference>
<sequence length="122" mass="13379">MFKGNDSKINFCPSAKINGSSLRLDHNLLTSLGPALLYNPVWNFSMANNLIAHLGPEDLQGEQTVRHLDLQGNVIAQVELLTFAKVSDQLLSLDLSRNRIKSLQGCLQNLTNLKSSTSATTE</sequence>
<dbReference type="Gene3D" id="3.80.10.10">
    <property type="entry name" value="Ribonuclease Inhibitor"/>
    <property type="match status" value="1"/>
</dbReference>
<evidence type="ECO:0000313" key="2">
    <source>
        <dbReference type="Proteomes" id="UP001054945"/>
    </source>
</evidence>
<keyword evidence="2" id="KW-1185">Reference proteome</keyword>
<dbReference type="InterPro" id="IPR001611">
    <property type="entry name" value="Leu-rich_rpt"/>
</dbReference>
<dbReference type="EMBL" id="BPLR01001433">
    <property type="protein sequence ID" value="GIZ02296.1"/>
    <property type="molecule type" value="Genomic_DNA"/>
</dbReference>
<dbReference type="SUPFAM" id="SSF52058">
    <property type="entry name" value="L domain-like"/>
    <property type="match status" value="1"/>
</dbReference>
<reference evidence="1 2" key="1">
    <citation type="submission" date="2021-06" db="EMBL/GenBank/DDBJ databases">
        <title>Caerostris extrusa draft genome.</title>
        <authorList>
            <person name="Kono N."/>
            <person name="Arakawa K."/>
        </authorList>
    </citation>
    <scope>NUCLEOTIDE SEQUENCE [LARGE SCALE GENOMIC DNA]</scope>
</reference>
<dbReference type="Proteomes" id="UP001054945">
    <property type="component" value="Unassembled WGS sequence"/>
</dbReference>
<comment type="caution">
    <text evidence="1">The sequence shown here is derived from an EMBL/GenBank/DDBJ whole genome shotgun (WGS) entry which is preliminary data.</text>
</comment>
<name>A0AAV4Y4A9_CAEEX</name>
<evidence type="ECO:0000313" key="1">
    <source>
        <dbReference type="EMBL" id="GIZ02296.1"/>
    </source>
</evidence>
<dbReference type="PROSITE" id="PS51450">
    <property type="entry name" value="LRR"/>
    <property type="match status" value="1"/>
</dbReference>
<protein>
    <recommendedName>
        <fullName evidence="3">Toll-like receptor 3</fullName>
    </recommendedName>
</protein>
<gene>
    <name evidence="1" type="primary">AVEN_239170_1</name>
    <name evidence="1" type="ORF">CEXT_504511</name>
</gene>
<evidence type="ECO:0008006" key="3">
    <source>
        <dbReference type="Google" id="ProtNLM"/>
    </source>
</evidence>